<proteinExistence type="predicted"/>
<evidence type="ECO:0000313" key="3">
    <source>
        <dbReference type="Proteomes" id="UP000007306"/>
    </source>
</evidence>
<name>I1QWV5_ORYGL</name>
<keyword evidence="3" id="KW-1185">Reference proteome</keyword>
<sequence>MTNMNMISAIKADEDVGGGKDNDTNQSNGGDVRADEVEVLVMMSVTIIHQTVEKKSMLK</sequence>
<reference evidence="2" key="1">
    <citation type="submission" date="2015-06" db="UniProtKB">
        <authorList>
            <consortium name="EnsemblPlants"/>
        </authorList>
    </citation>
    <scope>IDENTIFICATION</scope>
</reference>
<feature type="region of interest" description="Disordered" evidence="1">
    <location>
        <begin position="1"/>
        <end position="33"/>
    </location>
</feature>
<feature type="compositionally biased region" description="Basic and acidic residues" evidence="1">
    <location>
        <begin position="11"/>
        <end position="23"/>
    </location>
</feature>
<dbReference type="HOGENOM" id="CLU_3017504_0_0_1"/>
<dbReference type="AlphaFoldDB" id="I1QWV5"/>
<protein>
    <submittedName>
        <fullName evidence="2">Uncharacterized protein</fullName>
    </submittedName>
</protein>
<organism evidence="2 3">
    <name type="scientific">Oryza glaberrima</name>
    <name type="common">African rice</name>
    <dbReference type="NCBI Taxonomy" id="4538"/>
    <lineage>
        <taxon>Eukaryota</taxon>
        <taxon>Viridiplantae</taxon>
        <taxon>Streptophyta</taxon>
        <taxon>Embryophyta</taxon>
        <taxon>Tracheophyta</taxon>
        <taxon>Spermatophyta</taxon>
        <taxon>Magnoliopsida</taxon>
        <taxon>Liliopsida</taxon>
        <taxon>Poales</taxon>
        <taxon>Poaceae</taxon>
        <taxon>BOP clade</taxon>
        <taxon>Oryzoideae</taxon>
        <taxon>Oryzeae</taxon>
        <taxon>Oryzinae</taxon>
        <taxon>Oryza</taxon>
    </lineage>
</organism>
<dbReference type="Proteomes" id="UP000007306">
    <property type="component" value="Unassembled WGS sequence"/>
</dbReference>
<evidence type="ECO:0000313" key="2">
    <source>
        <dbReference type="EnsemblPlants" id="ORGLA10G0168800.1"/>
    </source>
</evidence>
<accession>I1QWV5</accession>
<dbReference type="EnsemblPlants" id="ORGLA10G0168800.1">
    <property type="protein sequence ID" value="ORGLA10G0168800.1"/>
    <property type="gene ID" value="ORGLA10G0168800"/>
</dbReference>
<dbReference type="Gramene" id="ORGLA10G0168800.1">
    <property type="protein sequence ID" value="ORGLA10G0168800.1"/>
    <property type="gene ID" value="ORGLA10G0168800"/>
</dbReference>
<reference evidence="3" key="2">
    <citation type="submission" date="2018-04" db="EMBL/GenBank/DDBJ databases">
        <title>OglaRS2 (Oryza glaberrima Reference Sequence Version 2).</title>
        <authorList>
            <person name="Zhang J."/>
            <person name="Kudrna D."/>
            <person name="Lee S."/>
            <person name="Talag J."/>
            <person name="Rajasekar S."/>
            <person name="Wing R.A."/>
        </authorList>
    </citation>
    <scope>NUCLEOTIDE SEQUENCE [LARGE SCALE GENOMIC DNA]</scope>
    <source>
        <strain evidence="3">cv. IRGC 96717</strain>
    </source>
</reference>
<evidence type="ECO:0000256" key="1">
    <source>
        <dbReference type="SAM" id="MobiDB-lite"/>
    </source>
</evidence>